<dbReference type="PANTHER" id="PTHR12329:SF32">
    <property type="entry name" value="OS08G0546100 PROTEIN"/>
    <property type="match status" value="1"/>
</dbReference>
<dbReference type="Gene3D" id="1.20.58.120">
    <property type="entry name" value="BAG domain"/>
    <property type="match status" value="1"/>
</dbReference>
<feature type="domain" description="BAG" evidence="4">
    <location>
        <begin position="150"/>
        <end position="228"/>
    </location>
</feature>
<gene>
    <name evidence="5" type="ORF">SEVIR_6G241800v2</name>
</gene>
<dbReference type="Pfam" id="PF00240">
    <property type="entry name" value="ubiquitin"/>
    <property type="match status" value="1"/>
</dbReference>
<sequence>MMRGGREQQRVAFSPTMKEAAAVPKEEVWEVRPGGMLVQKRSPDADPPPGGAPVPTIRVKVKCNGVYHEIYINSQASFGELKKLLSEKTGLHPDDQKVVYKDKERDSKAFLDMAGVKDRSKMLMLEDPAAKAKRLLEERRTNKAERAAKAIARVALDVGKLAAKVSALETIVSKGGKVVDADVVALTEALMNELVKLDSIAADGEVKEQRRAQEKQVQKHVESLDAIRAKNKTAAAAPKASNKARPPHLPPRPPPAAAAQQQRRQFQPPAPTTATAPVPQTQTASWETFDLLSSVPSTSAAPVTTMAPATTTTPSPRFEWELF</sequence>
<organism evidence="5 6">
    <name type="scientific">Setaria viridis</name>
    <name type="common">Green bristlegrass</name>
    <name type="synonym">Setaria italica subsp. viridis</name>
    <dbReference type="NCBI Taxonomy" id="4556"/>
    <lineage>
        <taxon>Eukaryota</taxon>
        <taxon>Viridiplantae</taxon>
        <taxon>Streptophyta</taxon>
        <taxon>Embryophyta</taxon>
        <taxon>Tracheophyta</taxon>
        <taxon>Spermatophyta</taxon>
        <taxon>Magnoliopsida</taxon>
        <taxon>Liliopsida</taxon>
        <taxon>Poales</taxon>
        <taxon>Poaceae</taxon>
        <taxon>PACMAD clade</taxon>
        <taxon>Panicoideae</taxon>
        <taxon>Panicodae</taxon>
        <taxon>Paniceae</taxon>
        <taxon>Cenchrinae</taxon>
        <taxon>Setaria</taxon>
    </lineage>
</organism>
<dbReference type="Pfam" id="PF02179">
    <property type="entry name" value="BAG"/>
    <property type="match status" value="1"/>
</dbReference>
<dbReference type="AlphaFoldDB" id="A0A4U6UA86"/>
<dbReference type="PROSITE" id="PS50053">
    <property type="entry name" value="UBIQUITIN_2"/>
    <property type="match status" value="1"/>
</dbReference>
<evidence type="ECO:0008006" key="7">
    <source>
        <dbReference type="Google" id="ProtNLM"/>
    </source>
</evidence>
<dbReference type="PROSITE" id="PS51035">
    <property type="entry name" value="BAG"/>
    <property type="match status" value="1"/>
</dbReference>
<keyword evidence="6" id="KW-1185">Reference proteome</keyword>
<dbReference type="InterPro" id="IPR036533">
    <property type="entry name" value="BAG_dom_sf"/>
</dbReference>
<evidence type="ECO:0000313" key="6">
    <source>
        <dbReference type="Proteomes" id="UP000298652"/>
    </source>
</evidence>
<dbReference type="OMA" id="AMPNTNG"/>
<evidence type="ECO:0000259" key="4">
    <source>
        <dbReference type="PROSITE" id="PS51035"/>
    </source>
</evidence>
<feature type="compositionally biased region" description="Low complexity" evidence="2">
    <location>
        <begin position="257"/>
        <end position="284"/>
    </location>
</feature>
<dbReference type="GO" id="GO:0050821">
    <property type="term" value="P:protein stabilization"/>
    <property type="evidence" value="ECO:0007669"/>
    <property type="project" value="TreeGrafter"/>
</dbReference>
<evidence type="ECO:0000313" key="5">
    <source>
        <dbReference type="EMBL" id="TKW11585.1"/>
    </source>
</evidence>
<dbReference type="GO" id="GO:0051087">
    <property type="term" value="F:protein-folding chaperone binding"/>
    <property type="evidence" value="ECO:0007669"/>
    <property type="project" value="InterPro"/>
</dbReference>
<protein>
    <recommendedName>
        <fullName evidence="7">Ubiquitin-like domain-containing protein</fullName>
    </recommendedName>
</protein>
<dbReference type="Gene3D" id="3.10.20.90">
    <property type="entry name" value="Phosphatidylinositol 3-kinase Catalytic Subunit, Chain A, domain 1"/>
    <property type="match status" value="1"/>
</dbReference>
<dbReference type="SUPFAM" id="SSF54236">
    <property type="entry name" value="Ubiquitin-like"/>
    <property type="match status" value="1"/>
</dbReference>
<dbReference type="PANTHER" id="PTHR12329">
    <property type="entry name" value="BCL2-ASSOCIATED ATHANOGENE"/>
    <property type="match status" value="1"/>
</dbReference>
<dbReference type="InterPro" id="IPR000626">
    <property type="entry name" value="Ubiquitin-like_dom"/>
</dbReference>
<feature type="compositionally biased region" description="Low complexity" evidence="2">
    <location>
        <begin position="296"/>
        <end position="316"/>
    </location>
</feature>
<evidence type="ECO:0000256" key="2">
    <source>
        <dbReference type="SAM" id="MobiDB-lite"/>
    </source>
</evidence>
<evidence type="ECO:0000259" key="3">
    <source>
        <dbReference type="PROSITE" id="PS50053"/>
    </source>
</evidence>
<reference evidence="5" key="1">
    <citation type="submission" date="2019-03" db="EMBL/GenBank/DDBJ databases">
        <title>WGS assembly of Setaria viridis.</title>
        <authorList>
            <person name="Huang P."/>
            <person name="Jenkins J."/>
            <person name="Grimwood J."/>
            <person name="Barry K."/>
            <person name="Healey A."/>
            <person name="Mamidi S."/>
            <person name="Sreedasyam A."/>
            <person name="Shu S."/>
            <person name="Feldman M."/>
            <person name="Wu J."/>
            <person name="Yu Y."/>
            <person name="Chen C."/>
            <person name="Johnson J."/>
            <person name="Rokhsar D."/>
            <person name="Baxter I."/>
            <person name="Schmutz J."/>
            <person name="Brutnell T."/>
            <person name="Kellogg E."/>
        </authorList>
    </citation>
    <scope>NUCLEOTIDE SEQUENCE [LARGE SCALE GENOMIC DNA]</scope>
</reference>
<proteinExistence type="predicted"/>
<dbReference type="InterPro" id="IPR029071">
    <property type="entry name" value="Ubiquitin-like_domsf"/>
</dbReference>
<dbReference type="GO" id="GO:0005737">
    <property type="term" value="C:cytoplasm"/>
    <property type="evidence" value="ECO:0007669"/>
    <property type="project" value="TreeGrafter"/>
</dbReference>
<dbReference type="InterPro" id="IPR039773">
    <property type="entry name" value="BAG_chaperone_regulator"/>
</dbReference>
<dbReference type="InterPro" id="IPR003103">
    <property type="entry name" value="BAG_domain"/>
</dbReference>
<feature type="compositionally biased region" description="Pro residues" evidence="2">
    <location>
        <begin position="247"/>
        <end position="256"/>
    </location>
</feature>
<dbReference type="EMBL" id="CM016557">
    <property type="protein sequence ID" value="TKW11585.1"/>
    <property type="molecule type" value="Genomic_DNA"/>
</dbReference>
<keyword evidence="1" id="KW-0143">Chaperone</keyword>
<feature type="region of interest" description="Disordered" evidence="2">
    <location>
        <begin position="231"/>
        <end position="323"/>
    </location>
</feature>
<dbReference type="Gramene" id="TKW11585">
    <property type="protein sequence ID" value="TKW11585"/>
    <property type="gene ID" value="SEVIR_6G241800v2"/>
</dbReference>
<dbReference type="GO" id="GO:0000774">
    <property type="term" value="F:adenyl-nucleotide exchange factor activity"/>
    <property type="evidence" value="ECO:0007669"/>
    <property type="project" value="TreeGrafter"/>
</dbReference>
<dbReference type="SUPFAM" id="SSF63491">
    <property type="entry name" value="BAG domain"/>
    <property type="match status" value="1"/>
</dbReference>
<feature type="domain" description="Ubiquitin-like" evidence="3">
    <location>
        <begin position="55"/>
        <end position="125"/>
    </location>
</feature>
<evidence type="ECO:0000256" key="1">
    <source>
        <dbReference type="ARBA" id="ARBA00023186"/>
    </source>
</evidence>
<dbReference type="Proteomes" id="UP000298652">
    <property type="component" value="Chromosome 6"/>
</dbReference>
<feature type="compositionally biased region" description="Low complexity" evidence="2">
    <location>
        <begin position="232"/>
        <end position="244"/>
    </location>
</feature>
<name>A0A4U6UA86_SETVI</name>
<accession>A0A4U6UA86</accession>